<dbReference type="GO" id="GO:0005509">
    <property type="term" value="F:calcium ion binding"/>
    <property type="evidence" value="ECO:0007669"/>
    <property type="project" value="InterPro"/>
</dbReference>
<evidence type="ECO:0000256" key="2">
    <source>
        <dbReference type="ARBA" id="ARBA00022729"/>
    </source>
</evidence>
<dbReference type="SMART" id="SM00179">
    <property type="entry name" value="EGF_CA"/>
    <property type="match status" value="1"/>
</dbReference>
<dbReference type="InterPro" id="IPR000742">
    <property type="entry name" value="EGF"/>
</dbReference>
<evidence type="ECO:0000256" key="1">
    <source>
        <dbReference type="ARBA" id="ARBA00022536"/>
    </source>
</evidence>
<feature type="disulfide bond" evidence="6">
    <location>
        <begin position="72"/>
        <end position="81"/>
    </location>
</feature>
<feature type="disulfide bond" evidence="6">
    <location>
        <begin position="34"/>
        <end position="43"/>
    </location>
</feature>
<dbReference type="InterPro" id="IPR018097">
    <property type="entry name" value="EGF_Ca-bd_CS"/>
</dbReference>
<dbReference type="EMBL" id="BFAA01001148">
    <property type="protein sequence ID" value="GCB60882.1"/>
    <property type="molecule type" value="Genomic_DNA"/>
</dbReference>
<comment type="caution">
    <text evidence="10">The sequence shown here is derived from an EMBL/GenBank/DDBJ whole genome shotgun (WGS) entry which is preliminary data.</text>
</comment>
<reference evidence="10 11" key="1">
    <citation type="journal article" date="2018" name="Nat. Ecol. Evol.">
        <title>Shark genomes provide insights into elasmobranch evolution and the origin of vertebrates.</title>
        <authorList>
            <person name="Hara Y"/>
            <person name="Yamaguchi K"/>
            <person name="Onimaru K"/>
            <person name="Kadota M"/>
            <person name="Koyanagi M"/>
            <person name="Keeley SD"/>
            <person name="Tatsumi K"/>
            <person name="Tanaka K"/>
            <person name="Motone F"/>
            <person name="Kageyama Y"/>
            <person name="Nozu R"/>
            <person name="Adachi N"/>
            <person name="Nishimura O"/>
            <person name="Nakagawa R"/>
            <person name="Tanegashima C"/>
            <person name="Kiyatake I"/>
            <person name="Matsumoto R"/>
            <person name="Murakumo K"/>
            <person name="Nishida K"/>
            <person name="Terakita A"/>
            <person name="Kuratani S"/>
            <person name="Sato K"/>
            <person name="Hyodo S Kuraku.S."/>
        </authorList>
    </citation>
    <scope>NUCLEOTIDE SEQUENCE [LARGE SCALE GENOMIC DNA]</scope>
</reference>
<keyword evidence="4 6" id="KW-1015">Disulfide bond</keyword>
<feature type="region of interest" description="Disordered" evidence="7">
    <location>
        <begin position="176"/>
        <end position="207"/>
    </location>
</feature>
<evidence type="ECO:0000256" key="3">
    <source>
        <dbReference type="ARBA" id="ARBA00022737"/>
    </source>
</evidence>
<evidence type="ECO:0000256" key="8">
    <source>
        <dbReference type="SAM" id="Phobius"/>
    </source>
</evidence>
<dbReference type="OrthoDB" id="9949034at2759"/>
<dbReference type="PROSITE" id="PS00010">
    <property type="entry name" value="ASX_HYDROXYL"/>
    <property type="match status" value="1"/>
</dbReference>
<proteinExistence type="predicted"/>
<sequence>YPRLSTAFCIDEKKNWTCYNGGNCTDGKNTRCICPIGITGNQCEVDINECESGPCLNGGFCQNLPNAFHCICDISFAGDRCEFDQCTVRMEKRPLISLCRLWITVLSLKGGSLFAQAENITDSTQSTNADSTPSTTPPPNKVNIAAIVAPCVIGGVIVLAIILTFLIVKLREKRQTEGNYSPSNQEQTGSRMEMNNTLKLPPEERLI</sequence>
<dbReference type="PROSITE" id="PS50026">
    <property type="entry name" value="EGF_3"/>
    <property type="match status" value="2"/>
</dbReference>
<feature type="domain" description="EGF-like" evidence="9">
    <location>
        <begin position="46"/>
        <end position="82"/>
    </location>
</feature>
<feature type="transmembrane region" description="Helical" evidence="8">
    <location>
        <begin position="144"/>
        <end position="168"/>
    </location>
</feature>
<keyword evidence="11" id="KW-1185">Reference proteome</keyword>
<dbReference type="FunFam" id="2.10.25.10:FF:000109">
    <property type="entry name" value="Notch homolog 4, [Drosophila]"/>
    <property type="match status" value="1"/>
</dbReference>
<evidence type="ECO:0000313" key="11">
    <source>
        <dbReference type="Proteomes" id="UP000288216"/>
    </source>
</evidence>
<dbReference type="CDD" id="cd00054">
    <property type="entry name" value="EGF_CA"/>
    <property type="match status" value="1"/>
</dbReference>
<name>A0A401NJ26_SCYTO</name>
<dbReference type="SMART" id="SM00181">
    <property type="entry name" value="EGF"/>
    <property type="match status" value="2"/>
</dbReference>
<feature type="non-terminal residue" evidence="10">
    <location>
        <position position="1"/>
    </location>
</feature>
<dbReference type="Pfam" id="PF00008">
    <property type="entry name" value="EGF"/>
    <property type="match status" value="1"/>
</dbReference>
<dbReference type="PANTHER" id="PTHR12916">
    <property type="entry name" value="CYTOCHROME C OXIDASE POLYPEPTIDE VIC-2"/>
    <property type="match status" value="1"/>
</dbReference>
<accession>A0A401NJ26</accession>
<dbReference type="PROSITE" id="PS01187">
    <property type="entry name" value="EGF_CA"/>
    <property type="match status" value="1"/>
</dbReference>
<evidence type="ECO:0000256" key="5">
    <source>
        <dbReference type="ARBA" id="ARBA00023180"/>
    </source>
</evidence>
<feature type="compositionally biased region" description="Polar residues" evidence="7">
    <location>
        <begin position="177"/>
        <end position="198"/>
    </location>
</feature>
<dbReference type="AlphaFoldDB" id="A0A401NJ26"/>
<dbReference type="STRING" id="75743.A0A401NJ26"/>
<evidence type="ECO:0000256" key="6">
    <source>
        <dbReference type="PROSITE-ProRule" id="PRU00076"/>
    </source>
</evidence>
<keyword evidence="8" id="KW-0472">Membrane</keyword>
<protein>
    <recommendedName>
        <fullName evidence="9">EGF-like domain-containing protein</fullName>
    </recommendedName>
</protein>
<keyword evidence="2" id="KW-0732">Signal</keyword>
<keyword evidence="8" id="KW-1133">Transmembrane helix</keyword>
<keyword evidence="3" id="KW-0677">Repeat</keyword>
<gene>
    <name evidence="10" type="ORF">scyTo_0004012</name>
</gene>
<dbReference type="InterPro" id="IPR001881">
    <property type="entry name" value="EGF-like_Ca-bd_dom"/>
</dbReference>
<keyword evidence="8" id="KW-0812">Transmembrane</keyword>
<comment type="caution">
    <text evidence="6">Lacks conserved residue(s) required for the propagation of feature annotation.</text>
</comment>
<dbReference type="PROSITE" id="PS00022">
    <property type="entry name" value="EGF_1"/>
    <property type="match status" value="2"/>
</dbReference>
<evidence type="ECO:0000313" key="10">
    <source>
        <dbReference type="EMBL" id="GCB60882.1"/>
    </source>
</evidence>
<dbReference type="Proteomes" id="UP000288216">
    <property type="component" value="Unassembled WGS sequence"/>
</dbReference>
<keyword evidence="1 6" id="KW-0245">EGF-like domain</keyword>
<dbReference type="SUPFAM" id="SSF57196">
    <property type="entry name" value="EGF/Laminin"/>
    <property type="match status" value="2"/>
</dbReference>
<keyword evidence="5" id="KW-0325">Glycoprotein</keyword>
<evidence type="ECO:0000256" key="7">
    <source>
        <dbReference type="SAM" id="MobiDB-lite"/>
    </source>
</evidence>
<evidence type="ECO:0000259" key="9">
    <source>
        <dbReference type="PROSITE" id="PS50026"/>
    </source>
</evidence>
<dbReference type="InterPro" id="IPR000152">
    <property type="entry name" value="EGF-type_Asp/Asn_hydroxyl_site"/>
</dbReference>
<evidence type="ECO:0000256" key="4">
    <source>
        <dbReference type="ARBA" id="ARBA00023157"/>
    </source>
</evidence>
<feature type="domain" description="EGF-like" evidence="9">
    <location>
        <begin position="5"/>
        <end position="44"/>
    </location>
</feature>
<organism evidence="10 11">
    <name type="scientific">Scyliorhinus torazame</name>
    <name type="common">Cloudy catshark</name>
    <name type="synonym">Catulus torazame</name>
    <dbReference type="NCBI Taxonomy" id="75743"/>
    <lineage>
        <taxon>Eukaryota</taxon>
        <taxon>Metazoa</taxon>
        <taxon>Chordata</taxon>
        <taxon>Craniata</taxon>
        <taxon>Vertebrata</taxon>
        <taxon>Chondrichthyes</taxon>
        <taxon>Elasmobranchii</taxon>
        <taxon>Galeomorphii</taxon>
        <taxon>Galeoidea</taxon>
        <taxon>Carcharhiniformes</taxon>
        <taxon>Scyliorhinidae</taxon>
        <taxon>Scyliorhinus</taxon>
    </lineage>
</organism>
<dbReference type="Gene3D" id="2.10.25.10">
    <property type="entry name" value="Laminin"/>
    <property type="match status" value="2"/>
</dbReference>
<dbReference type="PANTHER" id="PTHR12916:SF4">
    <property type="entry name" value="UNINFLATABLE, ISOFORM C"/>
    <property type="match status" value="1"/>
</dbReference>